<keyword evidence="12" id="KW-1185">Reference proteome</keyword>
<feature type="domain" description="Glycoside hydrolase family 3 N-terminal" evidence="9">
    <location>
        <begin position="47"/>
        <end position="362"/>
    </location>
</feature>
<dbReference type="PRINTS" id="PR00133">
    <property type="entry name" value="GLHYDRLASE3"/>
</dbReference>
<evidence type="ECO:0000256" key="1">
    <source>
        <dbReference type="ARBA" id="ARBA00001231"/>
    </source>
</evidence>
<gene>
    <name evidence="11" type="ORF">G3O08_14165</name>
</gene>
<dbReference type="SUPFAM" id="SSF52279">
    <property type="entry name" value="Beta-D-glucan exohydrolase, C-terminal domain"/>
    <property type="match status" value="1"/>
</dbReference>
<dbReference type="Gene3D" id="3.20.20.300">
    <property type="entry name" value="Glycoside hydrolase, family 3, N-terminal domain"/>
    <property type="match status" value="1"/>
</dbReference>
<feature type="chain" id="PRO_5029592842" description="beta-N-acetylhexosaminidase" evidence="7">
    <location>
        <begin position="22"/>
        <end position="990"/>
    </location>
</feature>
<reference evidence="11 12" key="1">
    <citation type="submission" date="2020-02" db="EMBL/GenBank/DDBJ databases">
        <title>Out from the shadows clarifying the taxonomy of the family Cryomorphaceae and related taxa by utilizing the GTDB taxonomic framework.</title>
        <authorList>
            <person name="Bowman J.P."/>
        </authorList>
    </citation>
    <scope>NUCLEOTIDE SEQUENCE [LARGE SCALE GENOMIC DNA]</scope>
    <source>
        <strain evidence="11 12">QSSC 1-22</strain>
    </source>
</reference>
<dbReference type="SUPFAM" id="SSF51445">
    <property type="entry name" value="(Trans)glycosidases"/>
    <property type="match status" value="1"/>
</dbReference>
<comment type="similarity">
    <text evidence="2 6">Belongs to the glycosyl hydrolase 3 family.</text>
</comment>
<feature type="domain" description="Glycoside hydrolase family 3 C-terminal" evidence="10">
    <location>
        <begin position="401"/>
        <end position="560"/>
    </location>
</feature>
<protein>
    <recommendedName>
        <fullName evidence="3">beta-N-acetylhexosaminidase</fullName>
        <ecNumber evidence="3">3.2.1.52</ecNumber>
    </recommendedName>
</protein>
<sequence>MKILRTVLLLFVTLSANMAVAQNAGFKPVFDSVKSVWADSVFQSLSLEERIGQLFMVAAYSNKDAAHERELSNLVKKYHIGGLIFFQGGPERQVNMYNRLQAISKTPLWVGMDGEWGLSMRLDSTITYPRQMTLGAIQNDSLIYAMGAEIARNFKRVGAHINFAPVVDINNNPANPVIGSRSFGENKLWVTRKSIAYMQGMQNNGVMANAKHFPGHGDTDTDSHLGLPVIKHDKERLTDLELYPYSKLFDKGLSSVMVAHLSVKAFDSIPNHPSTLSPEIITDLLKGEMGFRGLIFTDAMNMKGLADYMAPGEVDVKALEAGNDVLLFPMDVPKAIDKIKEAITKGDYTEEQLNTSVMKILRAKEWVGLNTEKPISTVNLNNDLNTPEAQHLKKKLCEAAITLVKNKDNIIPLKNLENRKITVLTIGGNGTVFKNRLAKYADFKAIEAASAPTLADGKSIREELKGRNTVIVNIEGTNNRPGKNFGLSAAAISLIEAIALEQEVILVHQGSPYALEKLNHPERFAAILISYQDDAYLSRAAAEALMGAIKITGKLPVSIGTYFPAQTGVQLSEAIRLHYSTPMEFGLKPNAFDLIDSMAIEGIRQRAYPGAQILVAKGGQVVYNKTFGFHTYDDDVPVRTTDIYDLASITKIVASTLSLMKLDDEGKFDLDAPLHTYFPEIEKTNPYYDMFPRRMLAHVAGMPAWIPFYTSTIKDGEPKWNIYSKTKSDLYSRQVAYKMFINKNYSDSLLTKIIMAPLRANNDYKYSDLGYYFMREIVKRQSGLRIDSFASANFYAPLGLTTMGYLPLERFPKDRILPTEYDTYFRKELVHGYVHDPGAAMQGGVGGHAGVFSNAEDLAVVMQMLLNEGVYGGKRYLKASTIEEYTKCQYCEDENDVNRRGAGFDKPVMPPGPGPTCKCVSFDSFGHTGFTGTIIWADPTEDIIYVFLSNRVYPTAENNKLAKLNIRTNIQAEIYRVLAGSIADTAFVAP</sequence>
<dbReference type="InterPro" id="IPR001466">
    <property type="entry name" value="Beta-lactam-related"/>
</dbReference>
<evidence type="ECO:0000256" key="7">
    <source>
        <dbReference type="SAM" id="SignalP"/>
    </source>
</evidence>
<dbReference type="InterPro" id="IPR036881">
    <property type="entry name" value="Glyco_hydro_3_C_sf"/>
</dbReference>
<name>A0A7K3WSY6_9FLAO</name>
<keyword evidence="7" id="KW-0732">Signal</keyword>
<dbReference type="PANTHER" id="PTHR30480:SF13">
    <property type="entry name" value="BETA-HEXOSAMINIDASE"/>
    <property type="match status" value="1"/>
</dbReference>
<evidence type="ECO:0000259" key="8">
    <source>
        <dbReference type="Pfam" id="PF00144"/>
    </source>
</evidence>
<organism evidence="11 12">
    <name type="scientific">Cryomorpha ignava</name>
    <dbReference type="NCBI Taxonomy" id="101383"/>
    <lineage>
        <taxon>Bacteria</taxon>
        <taxon>Pseudomonadati</taxon>
        <taxon>Bacteroidota</taxon>
        <taxon>Flavobacteriia</taxon>
        <taxon>Flavobacteriales</taxon>
        <taxon>Cryomorphaceae</taxon>
        <taxon>Cryomorpha</taxon>
    </lineage>
</organism>
<evidence type="ECO:0000256" key="6">
    <source>
        <dbReference type="RuleBase" id="RU361161"/>
    </source>
</evidence>
<evidence type="ECO:0000313" key="12">
    <source>
        <dbReference type="Proteomes" id="UP000486602"/>
    </source>
</evidence>
<dbReference type="InterPro" id="IPR001764">
    <property type="entry name" value="Glyco_hydro_3_N"/>
</dbReference>
<keyword evidence="4 6" id="KW-0378">Hydrolase</keyword>
<dbReference type="EMBL" id="JAAGVY010000030">
    <property type="protein sequence ID" value="NEN24648.1"/>
    <property type="molecule type" value="Genomic_DNA"/>
</dbReference>
<dbReference type="SUPFAM" id="SSF56601">
    <property type="entry name" value="beta-lactamase/transpeptidase-like"/>
    <property type="match status" value="1"/>
</dbReference>
<evidence type="ECO:0000259" key="9">
    <source>
        <dbReference type="Pfam" id="PF00933"/>
    </source>
</evidence>
<feature type="signal peptide" evidence="7">
    <location>
        <begin position="1"/>
        <end position="21"/>
    </location>
</feature>
<dbReference type="GO" id="GO:0004563">
    <property type="term" value="F:beta-N-acetylhexosaminidase activity"/>
    <property type="evidence" value="ECO:0007669"/>
    <property type="project" value="UniProtKB-EC"/>
</dbReference>
<dbReference type="Pfam" id="PF00144">
    <property type="entry name" value="Beta-lactamase"/>
    <property type="match status" value="1"/>
</dbReference>
<keyword evidence="5 6" id="KW-0326">Glycosidase</keyword>
<evidence type="ECO:0000313" key="11">
    <source>
        <dbReference type="EMBL" id="NEN24648.1"/>
    </source>
</evidence>
<dbReference type="RefSeq" id="WP_163286042.1">
    <property type="nucleotide sequence ID" value="NZ_JAAGVY010000030.1"/>
</dbReference>
<dbReference type="GO" id="GO:0009254">
    <property type="term" value="P:peptidoglycan turnover"/>
    <property type="evidence" value="ECO:0007669"/>
    <property type="project" value="TreeGrafter"/>
</dbReference>
<dbReference type="GO" id="GO:0005975">
    <property type="term" value="P:carbohydrate metabolic process"/>
    <property type="evidence" value="ECO:0007669"/>
    <property type="project" value="InterPro"/>
</dbReference>
<proteinExistence type="inferred from homology"/>
<dbReference type="InterPro" id="IPR036962">
    <property type="entry name" value="Glyco_hydro_3_N_sf"/>
</dbReference>
<evidence type="ECO:0000256" key="3">
    <source>
        <dbReference type="ARBA" id="ARBA00012663"/>
    </source>
</evidence>
<accession>A0A7K3WSY6</accession>
<evidence type="ECO:0000256" key="5">
    <source>
        <dbReference type="ARBA" id="ARBA00023295"/>
    </source>
</evidence>
<dbReference type="Proteomes" id="UP000486602">
    <property type="component" value="Unassembled WGS sequence"/>
</dbReference>
<evidence type="ECO:0000256" key="4">
    <source>
        <dbReference type="ARBA" id="ARBA00022801"/>
    </source>
</evidence>
<dbReference type="InterPro" id="IPR012338">
    <property type="entry name" value="Beta-lactam/transpept-like"/>
</dbReference>
<dbReference type="AlphaFoldDB" id="A0A7K3WSY6"/>
<evidence type="ECO:0000259" key="10">
    <source>
        <dbReference type="Pfam" id="PF01915"/>
    </source>
</evidence>
<comment type="catalytic activity">
    <reaction evidence="1">
        <text>Hydrolysis of terminal non-reducing N-acetyl-D-hexosamine residues in N-acetyl-beta-D-hexosaminides.</text>
        <dbReference type="EC" id="3.2.1.52"/>
    </reaction>
</comment>
<dbReference type="InterPro" id="IPR017853">
    <property type="entry name" value="GH"/>
</dbReference>
<dbReference type="PROSITE" id="PS00775">
    <property type="entry name" value="GLYCOSYL_HYDROL_F3"/>
    <property type="match status" value="1"/>
</dbReference>
<dbReference type="EC" id="3.2.1.52" evidence="3"/>
<dbReference type="InterPro" id="IPR002772">
    <property type="entry name" value="Glyco_hydro_3_C"/>
</dbReference>
<dbReference type="Gene3D" id="3.40.50.1700">
    <property type="entry name" value="Glycoside hydrolase family 3 C-terminal domain"/>
    <property type="match status" value="1"/>
</dbReference>
<feature type="domain" description="Beta-lactamase-related" evidence="8">
    <location>
        <begin position="600"/>
        <end position="963"/>
    </location>
</feature>
<dbReference type="Pfam" id="PF00933">
    <property type="entry name" value="Glyco_hydro_3"/>
    <property type="match status" value="1"/>
</dbReference>
<dbReference type="Pfam" id="PF01915">
    <property type="entry name" value="Glyco_hydro_3_C"/>
    <property type="match status" value="1"/>
</dbReference>
<dbReference type="PANTHER" id="PTHR30480">
    <property type="entry name" value="BETA-HEXOSAMINIDASE-RELATED"/>
    <property type="match status" value="1"/>
</dbReference>
<dbReference type="Gene3D" id="3.40.710.10">
    <property type="entry name" value="DD-peptidase/beta-lactamase superfamily"/>
    <property type="match status" value="1"/>
</dbReference>
<dbReference type="InterPro" id="IPR019800">
    <property type="entry name" value="Glyco_hydro_3_AS"/>
</dbReference>
<dbReference type="InterPro" id="IPR050226">
    <property type="entry name" value="NagZ_Beta-hexosaminidase"/>
</dbReference>
<comment type="caution">
    <text evidence="11">The sequence shown here is derived from an EMBL/GenBank/DDBJ whole genome shotgun (WGS) entry which is preliminary data.</text>
</comment>
<evidence type="ECO:0000256" key="2">
    <source>
        <dbReference type="ARBA" id="ARBA00005336"/>
    </source>
</evidence>